<dbReference type="GO" id="GO:0016042">
    <property type="term" value="P:lipid catabolic process"/>
    <property type="evidence" value="ECO:0007669"/>
    <property type="project" value="UniProtKB-UniRule"/>
</dbReference>
<feature type="active site" description="Proton acceptor" evidence="4">
    <location>
        <position position="130"/>
    </location>
</feature>
<evidence type="ECO:0000259" key="5">
    <source>
        <dbReference type="PROSITE" id="PS51635"/>
    </source>
</evidence>
<feature type="active site" description="Nucleophile" evidence="4">
    <location>
        <position position="6"/>
    </location>
</feature>
<dbReference type="PROSITE" id="PS51635">
    <property type="entry name" value="PNPLA"/>
    <property type="match status" value="1"/>
</dbReference>
<dbReference type="Gene3D" id="3.40.1090.10">
    <property type="entry name" value="Cytosolic phospholipase A2 catalytic domain"/>
    <property type="match status" value="1"/>
</dbReference>
<reference evidence="6" key="1">
    <citation type="submission" date="2020-06" db="EMBL/GenBank/DDBJ databases">
        <title>Draft genome of Bugula neritina, a colonial animal packing powerful symbionts and potential medicines.</title>
        <authorList>
            <person name="Rayko M."/>
        </authorList>
    </citation>
    <scope>NUCLEOTIDE SEQUENCE [LARGE SCALE GENOMIC DNA]</scope>
    <source>
        <strain evidence="6">Kwan_BN1</strain>
    </source>
</reference>
<feature type="short sequence motif" description="DGA/G" evidence="4">
    <location>
        <begin position="130"/>
        <end position="132"/>
    </location>
</feature>
<dbReference type="OrthoDB" id="6280283at2759"/>
<dbReference type="AlphaFoldDB" id="A0A7J7K630"/>
<evidence type="ECO:0000256" key="1">
    <source>
        <dbReference type="ARBA" id="ARBA00022801"/>
    </source>
</evidence>
<dbReference type="GO" id="GO:0004622">
    <property type="term" value="F:phosphatidylcholine lysophospholipase activity"/>
    <property type="evidence" value="ECO:0007669"/>
    <property type="project" value="TreeGrafter"/>
</dbReference>
<evidence type="ECO:0000256" key="3">
    <source>
        <dbReference type="ARBA" id="ARBA00023098"/>
    </source>
</evidence>
<dbReference type="GO" id="GO:0005783">
    <property type="term" value="C:endoplasmic reticulum"/>
    <property type="evidence" value="ECO:0007669"/>
    <property type="project" value="TreeGrafter"/>
</dbReference>
<dbReference type="PANTHER" id="PTHR14226">
    <property type="entry name" value="NEUROPATHY TARGET ESTERASE/SWISS CHEESE D.MELANOGASTER"/>
    <property type="match status" value="1"/>
</dbReference>
<feature type="short sequence motif" description="GXSXG" evidence="4">
    <location>
        <begin position="4"/>
        <end position="8"/>
    </location>
</feature>
<keyword evidence="7" id="KW-1185">Reference proteome</keyword>
<evidence type="ECO:0000256" key="2">
    <source>
        <dbReference type="ARBA" id="ARBA00022963"/>
    </source>
</evidence>
<evidence type="ECO:0000313" key="6">
    <source>
        <dbReference type="EMBL" id="KAF6034079.1"/>
    </source>
</evidence>
<dbReference type="PANTHER" id="PTHR14226:SF29">
    <property type="entry name" value="NEUROPATHY TARGET ESTERASE SWS"/>
    <property type="match status" value="1"/>
</dbReference>
<accession>A0A7J7K630</accession>
<dbReference type="Pfam" id="PF01734">
    <property type="entry name" value="Patatin"/>
    <property type="match status" value="1"/>
</dbReference>
<dbReference type="InterPro" id="IPR002641">
    <property type="entry name" value="PNPLA_dom"/>
</dbReference>
<dbReference type="SUPFAM" id="SSF52151">
    <property type="entry name" value="FabD/lysophospholipase-like"/>
    <property type="match status" value="1"/>
</dbReference>
<sequence>MVGGTSIGSFVGALWSDERNITRVIHRAKQWFRSMTSLWSKILDLTYPITSMMTGGACSVYYFWTIEGVFSDTQIEDLWIPYFNITTDITASKMRVHTSGDLWRYVRSSMSLSGYLPPLCDPKDGHLLLDGGYVNNLPADVMKTAGASIIFAVDVGAARTETTQTTATICLGFGSSGRNGIPGLSR</sequence>
<dbReference type="EMBL" id="VXIV02001159">
    <property type="protein sequence ID" value="KAF6034079.1"/>
    <property type="molecule type" value="Genomic_DNA"/>
</dbReference>
<proteinExistence type="predicted"/>
<name>A0A7J7K630_BUGNE</name>
<comment type="caution">
    <text evidence="6">The sequence shown here is derived from an EMBL/GenBank/DDBJ whole genome shotgun (WGS) entry which is preliminary data.</text>
</comment>
<dbReference type="InterPro" id="IPR016035">
    <property type="entry name" value="Acyl_Trfase/lysoPLipase"/>
</dbReference>
<dbReference type="InterPro" id="IPR050301">
    <property type="entry name" value="NTE"/>
</dbReference>
<feature type="domain" description="PNPLA" evidence="5">
    <location>
        <begin position="1"/>
        <end position="143"/>
    </location>
</feature>
<gene>
    <name evidence="6" type="ORF">EB796_007612</name>
</gene>
<evidence type="ECO:0000313" key="7">
    <source>
        <dbReference type="Proteomes" id="UP000593567"/>
    </source>
</evidence>
<comment type="caution">
    <text evidence="4">Lacks conserved residue(s) required for the propagation of feature annotation.</text>
</comment>
<protein>
    <submittedName>
        <fullName evidence="6">PNPLA7</fullName>
    </submittedName>
</protein>
<organism evidence="6 7">
    <name type="scientific">Bugula neritina</name>
    <name type="common">Brown bryozoan</name>
    <name type="synonym">Sertularia neritina</name>
    <dbReference type="NCBI Taxonomy" id="10212"/>
    <lineage>
        <taxon>Eukaryota</taxon>
        <taxon>Metazoa</taxon>
        <taxon>Spiralia</taxon>
        <taxon>Lophotrochozoa</taxon>
        <taxon>Bryozoa</taxon>
        <taxon>Gymnolaemata</taxon>
        <taxon>Cheilostomatida</taxon>
        <taxon>Flustrina</taxon>
        <taxon>Buguloidea</taxon>
        <taxon>Bugulidae</taxon>
        <taxon>Bugula</taxon>
    </lineage>
</organism>
<keyword evidence="1 4" id="KW-0378">Hydrolase</keyword>
<keyword evidence="2 4" id="KW-0442">Lipid degradation</keyword>
<evidence type="ECO:0000256" key="4">
    <source>
        <dbReference type="PROSITE-ProRule" id="PRU01161"/>
    </source>
</evidence>
<keyword evidence="3 4" id="KW-0443">Lipid metabolism</keyword>
<dbReference type="Proteomes" id="UP000593567">
    <property type="component" value="Unassembled WGS sequence"/>
</dbReference>